<sequence length="140" mass="15094">MASIQRTQQQSSPSGCRQADRHIPSSNQNKKLSAMLFVALVLLSTSLSSVEGMQDEITKHESDAINDFAMEILSCFDLPGVSLGVVRGRATYETQDGVADWDTGHPMSSKTLLHLGSTAKALVPYVLAEIMNGKGNQDGR</sequence>
<reference evidence="2 3" key="1">
    <citation type="journal article" date="2021" name="Elife">
        <title>Chloroplast acquisition without the gene transfer in kleptoplastic sea slugs, Plakobranchus ocellatus.</title>
        <authorList>
            <person name="Maeda T."/>
            <person name="Takahashi S."/>
            <person name="Yoshida T."/>
            <person name="Shimamura S."/>
            <person name="Takaki Y."/>
            <person name="Nagai Y."/>
            <person name="Toyoda A."/>
            <person name="Suzuki Y."/>
            <person name="Arimoto A."/>
            <person name="Ishii H."/>
            <person name="Satoh N."/>
            <person name="Nishiyama T."/>
            <person name="Hasebe M."/>
            <person name="Maruyama T."/>
            <person name="Minagawa J."/>
            <person name="Obokata J."/>
            <person name="Shigenobu S."/>
        </authorList>
    </citation>
    <scope>NUCLEOTIDE SEQUENCE [LARGE SCALE GENOMIC DNA]</scope>
</reference>
<accession>A0AAV4JAH4</accession>
<evidence type="ECO:0000313" key="3">
    <source>
        <dbReference type="Proteomes" id="UP000762676"/>
    </source>
</evidence>
<dbReference type="Proteomes" id="UP000762676">
    <property type="component" value="Unassembled WGS sequence"/>
</dbReference>
<evidence type="ECO:0000256" key="1">
    <source>
        <dbReference type="SAM" id="MobiDB-lite"/>
    </source>
</evidence>
<name>A0AAV4JAH4_9GAST</name>
<feature type="region of interest" description="Disordered" evidence="1">
    <location>
        <begin position="1"/>
        <end position="24"/>
    </location>
</feature>
<dbReference type="Gene3D" id="3.40.710.10">
    <property type="entry name" value="DD-peptidase/beta-lactamase superfamily"/>
    <property type="match status" value="1"/>
</dbReference>
<dbReference type="InterPro" id="IPR012338">
    <property type="entry name" value="Beta-lactam/transpept-like"/>
</dbReference>
<dbReference type="AlphaFoldDB" id="A0AAV4JAH4"/>
<feature type="compositionally biased region" description="Polar residues" evidence="1">
    <location>
        <begin position="1"/>
        <end position="15"/>
    </location>
</feature>
<evidence type="ECO:0000313" key="2">
    <source>
        <dbReference type="EMBL" id="GFS19799.1"/>
    </source>
</evidence>
<comment type="caution">
    <text evidence="2">The sequence shown here is derived from an EMBL/GenBank/DDBJ whole genome shotgun (WGS) entry which is preliminary data.</text>
</comment>
<keyword evidence="3" id="KW-1185">Reference proteome</keyword>
<dbReference type="SUPFAM" id="SSF56601">
    <property type="entry name" value="beta-lactamase/transpeptidase-like"/>
    <property type="match status" value="1"/>
</dbReference>
<gene>
    <name evidence="2" type="ORF">ElyMa_001553400</name>
</gene>
<dbReference type="EMBL" id="BMAT01003090">
    <property type="protein sequence ID" value="GFS19799.1"/>
    <property type="molecule type" value="Genomic_DNA"/>
</dbReference>
<organism evidence="2 3">
    <name type="scientific">Elysia marginata</name>
    <dbReference type="NCBI Taxonomy" id="1093978"/>
    <lineage>
        <taxon>Eukaryota</taxon>
        <taxon>Metazoa</taxon>
        <taxon>Spiralia</taxon>
        <taxon>Lophotrochozoa</taxon>
        <taxon>Mollusca</taxon>
        <taxon>Gastropoda</taxon>
        <taxon>Heterobranchia</taxon>
        <taxon>Euthyneura</taxon>
        <taxon>Panpulmonata</taxon>
        <taxon>Sacoglossa</taxon>
        <taxon>Placobranchoidea</taxon>
        <taxon>Plakobranchidae</taxon>
        <taxon>Elysia</taxon>
    </lineage>
</organism>
<protein>
    <submittedName>
        <fullName evidence="2">Protein flp-like</fullName>
    </submittedName>
</protein>
<proteinExistence type="predicted"/>